<feature type="transmembrane region" description="Helical" evidence="2">
    <location>
        <begin position="45"/>
        <end position="65"/>
    </location>
</feature>
<evidence type="ECO:0000256" key="1">
    <source>
        <dbReference type="SAM" id="MobiDB-lite"/>
    </source>
</evidence>
<dbReference type="InterPro" id="IPR018750">
    <property type="entry name" value="DUF2306_membrane"/>
</dbReference>
<reference evidence="4" key="1">
    <citation type="journal article" date="2019" name="Int. J. Syst. Evol. Microbiol.">
        <title>The Global Catalogue of Microorganisms (GCM) 10K type strain sequencing project: providing services to taxonomists for standard genome sequencing and annotation.</title>
        <authorList>
            <consortium name="The Broad Institute Genomics Platform"/>
            <consortium name="The Broad Institute Genome Sequencing Center for Infectious Disease"/>
            <person name="Wu L."/>
            <person name="Ma J."/>
        </authorList>
    </citation>
    <scope>NUCLEOTIDE SEQUENCE [LARGE SCALE GENOMIC DNA]</scope>
    <source>
        <strain evidence="4">NBRC 105830</strain>
    </source>
</reference>
<dbReference type="EMBL" id="BSUJ01000001">
    <property type="protein sequence ID" value="GMA21800.1"/>
    <property type="molecule type" value="Genomic_DNA"/>
</dbReference>
<keyword evidence="4" id="KW-1185">Reference proteome</keyword>
<feature type="transmembrane region" description="Helical" evidence="2">
    <location>
        <begin position="110"/>
        <end position="129"/>
    </location>
</feature>
<accession>A0ABQ6HU14</accession>
<protein>
    <recommendedName>
        <fullName evidence="5">DUF2306 domain-containing protein</fullName>
    </recommendedName>
</protein>
<keyword evidence="2" id="KW-0812">Transmembrane</keyword>
<dbReference type="Proteomes" id="UP001157109">
    <property type="component" value="Unassembled WGS sequence"/>
</dbReference>
<dbReference type="Pfam" id="PF10067">
    <property type="entry name" value="DUF2306"/>
    <property type="match status" value="1"/>
</dbReference>
<name>A0ABQ6HU14_9MICO</name>
<feature type="compositionally biased region" description="Pro residues" evidence="1">
    <location>
        <begin position="145"/>
        <end position="159"/>
    </location>
</feature>
<keyword evidence="2" id="KW-0472">Membrane</keyword>
<evidence type="ECO:0000313" key="4">
    <source>
        <dbReference type="Proteomes" id="UP001157109"/>
    </source>
</evidence>
<keyword evidence="2" id="KW-1133">Transmembrane helix</keyword>
<comment type="caution">
    <text evidence="3">The sequence shown here is derived from an EMBL/GenBank/DDBJ whole genome shotgun (WGS) entry which is preliminary data.</text>
</comment>
<proteinExistence type="predicted"/>
<feature type="region of interest" description="Disordered" evidence="1">
    <location>
        <begin position="138"/>
        <end position="159"/>
    </location>
</feature>
<evidence type="ECO:0000256" key="2">
    <source>
        <dbReference type="SAM" id="Phobius"/>
    </source>
</evidence>
<feature type="region of interest" description="Disordered" evidence="1">
    <location>
        <begin position="173"/>
        <end position="195"/>
    </location>
</feature>
<organism evidence="3 4">
    <name type="scientific">Arsenicicoccus piscis</name>
    <dbReference type="NCBI Taxonomy" id="673954"/>
    <lineage>
        <taxon>Bacteria</taxon>
        <taxon>Bacillati</taxon>
        <taxon>Actinomycetota</taxon>
        <taxon>Actinomycetes</taxon>
        <taxon>Micrococcales</taxon>
        <taxon>Intrasporangiaceae</taxon>
        <taxon>Arsenicicoccus</taxon>
    </lineage>
</organism>
<gene>
    <name evidence="3" type="ORF">GCM10025862_38210</name>
</gene>
<evidence type="ECO:0008006" key="5">
    <source>
        <dbReference type="Google" id="ProtNLM"/>
    </source>
</evidence>
<sequence length="195" mass="21269">MIVLGPVQIFRLRRDRAHRYLGRTWAVAMVTTCVTSFFIHPHGFTWLHGLSVFTLGSLTLGILGIRRRNLRMHQRNMVGSYLGTLVAFAFATLVPTRLIQTTLHQEPTTILLVTAGVLVLTTAWGVGIIRSFATRPRSAAAPGSASPPPDPGSRLPPLPKTVAACWSHLTCRPPLSWPGREDPATSAPLTPRHGS</sequence>
<feature type="transmembrane region" description="Helical" evidence="2">
    <location>
        <begin position="77"/>
        <end position="98"/>
    </location>
</feature>
<evidence type="ECO:0000313" key="3">
    <source>
        <dbReference type="EMBL" id="GMA21800.1"/>
    </source>
</evidence>
<feature type="transmembrane region" description="Helical" evidence="2">
    <location>
        <begin position="20"/>
        <end position="39"/>
    </location>
</feature>